<dbReference type="PANTHER" id="PTHR22838:SF4">
    <property type="entry name" value="WD REPEAT-CONTAINING PROTEIN 13"/>
    <property type="match status" value="1"/>
</dbReference>
<dbReference type="Proteomes" id="UP000050795">
    <property type="component" value="Unassembled WGS sequence"/>
</dbReference>
<reference evidence="4" key="1">
    <citation type="submission" date="2022-06" db="EMBL/GenBank/DDBJ databases">
        <authorList>
            <person name="Berger JAMES D."/>
            <person name="Berger JAMES D."/>
        </authorList>
    </citation>
    <scope>NUCLEOTIDE SEQUENCE [LARGE SCALE GENOMIC DNA]</scope>
</reference>
<dbReference type="GO" id="GO:0005634">
    <property type="term" value="C:nucleus"/>
    <property type="evidence" value="ECO:0007669"/>
    <property type="project" value="TreeGrafter"/>
</dbReference>
<dbReference type="InterPro" id="IPR019775">
    <property type="entry name" value="WD40_repeat_CS"/>
</dbReference>
<dbReference type="Gene3D" id="2.130.10.10">
    <property type="entry name" value="YVTN repeat-like/Quinoprotein amine dehydrogenase"/>
    <property type="match status" value="2"/>
</dbReference>
<protein>
    <recommendedName>
        <fullName evidence="7">WD_REPEATS_REGION domain-containing protein</fullName>
    </recommendedName>
</protein>
<dbReference type="InterPro" id="IPR001680">
    <property type="entry name" value="WD40_rpt"/>
</dbReference>
<dbReference type="PROSITE" id="PS00678">
    <property type="entry name" value="WD_REPEATS_1"/>
    <property type="match status" value="1"/>
</dbReference>
<dbReference type="SUPFAM" id="SSF50978">
    <property type="entry name" value="WD40 repeat-like"/>
    <property type="match status" value="1"/>
</dbReference>
<organism evidence="4 6">
    <name type="scientific">Trichobilharzia regenti</name>
    <name type="common">Nasal bird schistosome</name>
    <dbReference type="NCBI Taxonomy" id="157069"/>
    <lineage>
        <taxon>Eukaryota</taxon>
        <taxon>Metazoa</taxon>
        <taxon>Spiralia</taxon>
        <taxon>Lophotrochozoa</taxon>
        <taxon>Platyhelminthes</taxon>
        <taxon>Trematoda</taxon>
        <taxon>Digenea</taxon>
        <taxon>Strigeidida</taxon>
        <taxon>Schistosomatoidea</taxon>
        <taxon>Schistosomatidae</taxon>
        <taxon>Trichobilharzia</taxon>
    </lineage>
</organism>
<accession>A0AA85JAY3</accession>
<dbReference type="WBParaSite" id="TREG1_19580.2">
    <property type="protein sequence ID" value="TREG1_19580.2"/>
    <property type="gene ID" value="TREG1_19580"/>
</dbReference>
<feature type="repeat" description="WD" evidence="3">
    <location>
        <begin position="206"/>
        <end position="247"/>
    </location>
</feature>
<evidence type="ECO:0000313" key="5">
    <source>
        <dbReference type="WBParaSite" id="TREG1_19580.1"/>
    </source>
</evidence>
<sequence>MSCDVWQQVLALDSRYSIVRPATKTNAELRQLYLRRRNQLTREKSALSAGETFKLPNLSSCTQYSAETSMAYFASYRNIREQLLLTLYGPPKSIKCPSPQSSINKAKSFDESTRQPSLLDYSMVGSVCDIASEYATPTKNETLSESYAFSGIEHIFDHHSGSVNRLCFANHDSSRLALASSDGTISICRICPTSRHFSISCVLPEFRVKQTEITDIAWSMTNEFLVSTSLDGNICLWDVGEARLAREYLSKDLKLGPLLTCAFQPANNNLFAVGSATGIVQMLNLSTGKACVRGMDRIHITRHSKTCLNSSVIELRSLLGTGCITTLAFENASGNYLWVGTDRGIIQSYVCESSTGFITRSQRFDLSLLNVSILSSFLDGEIKLHDQLNEELNGSRKALFLSKADQSFKKWTSNKDRIRISGGILKTNNKNTLMKPSITSLSMYDWLSKEKNETYMLVNVAGIGLLLLRLTLHGRQLILEQRFPLQQSSNPSTLRLIHSCFAPLISFRSGACAVSGSEDCNVYLYNVLGNRNSNSATGNVFNRPKQLSGGIVTILQGHIAPVLDVAISWEENMLASADEKGAVIIWRRKDKSLDDCER</sequence>
<evidence type="ECO:0000256" key="3">
    <source>
        <dbReference type="PROSITE-ProRule" id="PRU00221"/>
    </source>
</evidence>
<evidence type="ECO:0008006" key="7">
    <source>
        <dbReference type="Google" id="ProtNLM"/>
    </source>
</evidence>
<dbReference type="InterPro" id="IPR015943">
    <property type="entry name" value="WD40/YVTN_repeat-like_dom_sf"/>
</dbReference>
<reference evidence="5 6" key="2">
    <citation type="submission" date="2023-11" db="UniProtKB">
        <authorList>
            <consortium name="WormBaseParasite"/>
        </authorList>
    </citation>
    <scope>IDENTIFICATION</scope>
</reference>
<dbReference type="InterPro" id="IPR036322">
    <property type="entry name" value="WD40_repeat_dom_sf"/>
</dbReference>
<keyword evidence="2" id="KW-0677">Repeat</keyword>
<evidence type="ECO:0000313" key="6">
    <source>
        <dbReference type="WBParaSite" id="TREG1_19580.2"/>
    </source>
</evidence>
<feature type="repeat" description="WD" evidence="3">
    <location>
        <begin position="555"/>
        <end position="586"/>
    </location>
</feature>
<dbReference type="GO" id="GO:1990841">
    <property type="term" value="F:promoter-specific chromatin binding"/>
    <property type="evidence" value="ECO:0007669"/>
    <property type="project" value="TreeGrafter"/>
</dbReference>
<keyword evidence="4" id="KW-1185">Reference proteome</keyword>
<name>A0AA85JAY3_TRIRE</name>
<dbReference type="AlphaFoldDB" id="A0AA85JAY3"/>
<keyword evidence="1 3" id="KW-0853">WD repeat</keyword>
<dbReference type="PANTHER" id="PTHR22838">
    <property type="entry name" value="WD REPEAT PROTEIN 26-RELATED"/>
    <property type="match status" value="1"/>
</dbReference>
<dbReference type="PROSITE" id="PS50294">
    <property type="entry name" value="WD_REPEATS_REGION"/>
    <property type="match status" value="1"/>
</dbReference>
<proteinExistence type="predicted"/>
<dbReference type="InterPro" id="IPR051350">
    <property type="entry name" value="WD_repeat-ST_regulator"/>
</dbReference>
<dbReference type="SMART" id="SM00320">
    <property type="entry name" value="WD40"/>
    <property type="match status" value="5"/>
</dbReference>
<dbReference type="WBParaSite" id="TREG1_19580.1">
    <property type="protein sequence ID" value="TREG1_19580.1"/>
    <property type="gene ID" value="TREG1_19580"/>
</dbReference>
<dbReference type="PROSITE" id="PS50082">
    <property type="entry name" value="WD_REPEATS_2"/>
    <property type="match status" value="2"/>
</dbReference>
<evidence type="ECO:0000313" key="4">
    <source>
        <dbReference type="Proteomes" id="UP000050795"/>
    </source>
</evidence>
<evidence type="ECO:0000256" key="1">
    <source>
        <dbReference type="ARBA" id="ARBA00022574"/>
    </source>
</evidence>
<dbReference type="Pfam" id="PF00400">
    <property type="entry name" value="WD40"/>
    <property type="match status" value="3"/>
</dbReference>
<evidence type="ECO:0000256" key="2">
    <source>
        <dbReference type="ARBA" id="ARBA00022737"/>
    </source>
</evidence>